<evidence type="ECO:0000259" key="3">
    <source>
        <dbReference type="Pfam" id="PF12849"/>
    </source>
</evidence>
<dbReference type="AlphaFoldDB" id="A0A8J7C6L4"/>
<feature type="chain" id="PRO_5035183553" evidence="2">
    <location>
        <begin position="27"/>
        <end position="243"/>
    </location>
</feature>
<dbReference type="Gene3D" id="3.40.190.10">
    <property type="entry name" value="Periplasmic binding protein-like II"/>
    <property type="match status" value="2"/>
</dbReference>
<dbReference type="Pfam" id="PF12849">
    <property type="entry name" value="PBP_like_2"/>
    <property type="match status" value="1"/>
</dbReference>
<feature type="domain" description="PBP" evidence="3">
    <location>
        <begin position="21"/>
        <end position="201"/>
    </location>
</feature>
<dbReference type="RefSeq" id="WP_190831574.1">
    <property type="nucleotide sequence ID" value="NZ_CAWPPI010000071.1"/>
</dbReference>
<accession>A0A8J7C6L4</accession>
<name>A0A8J7C6L4_9CYAN</name>
<gene>
    <name evidence="4" type="ORF">ICL16_21000</name>
</gene>
<feature type="signal peptide" evidence="2">
    <location>
        <begin position="1"/>
        <end position="26"/>
    </location>
</feature>
<keyword evidence="1 2" id="KW-0732">Signal</keyword>
<dbReference type="InterPro" id="IPR050811">
    <property type="entry name" value="Phosphate_ABC_transporter"/>
</dbReference>
<dbReference type="Proteomes" id="UP000629098">
    <property type="component" value="Unassembled WGS sequence"/>
</dbReference>
<dbReference type="PANTHER" id="PTHR30570">
    <property type="entry name" value="PERIPLASMIC PHOSPHATE BINDING COMPONENT OF PHOSPHATE ABC TRANSPORTER"/>
    <property type="match status" value="1"/>
</dbReference>
<proteinExistence type="predicted"/>
<evidence type="ECO:0000256" key="1">
    <source>
        <dbReference type="ARBA" id="ARBA00022729"/>
    </source>
</evidence>
<dbReference type="PANTHER" id="PTHR30570:SF1">
    <property type="entry name" value="PHOSPHATE-BINDING PROTEIN PSTS"/>
    <property type="match status" value="1"/>
</dbReference>
<keyword evidence="5" id="KW-1185">Reference proteome</keyword>
<evidence type="ECO:0000256" key="2">
    <source>
        <dbReference type="SAM" id="SignalP"/>
    </source>
</evidence>
<evidence type="ECO:0000313" key="4">
    <source>
        <dbReference type="EMBL" id="MBD2774479.1"/>
    </source>
</evidence>
<comment type="caution">
    <text evidence="4">The sequence shown here is derived from an EMBL/GenBank/DDBJ whole genome shotgun (WGS) entry which is preliminary data.</text>
</comment>
<dbReference type="EMBL" id="JACXAE010000071">
    <property type="protein sequence ID" value="MBD2774479.1"/>
    <property type="molecule type" value="Genomic_DNA"/>
</dbReference>
<dbReference type="InterPro" id="IPR024370">
    <property type="entry name" value="PBP_domain"/>
</dbReference>
<protein>
    <submittedName>
        <fullName evidence="4">PstS family phosphate ABC transporter substrate-binding protein</fullName>
    </submittedName>
</protein>
<reference evidence="4" key="1">
    <citation type="submission" date="2020-09" db="EMBL/GenBank/DDBJ databases">
        <title>Iningainema tapete sp. nov. (Scytonemataceae, Cyanobacteria) from greenhouses in central Florida (USA) produces two types of nodularin with biosynthetic potential for microcystin-LR and anabaenopeptins.</title>
        <authorList>
            <person name="Berthold D.E."/>
            <person name="Lefler F.W."/>
            <person name="Huang I.-S."/>
            <person name="Abdulla H."/>
            <person name="Zimba P.V."/>
            <person name="Laughinghouse H.D. IV."/>
        </authorList>
    </citation>
    <scope>NUCLEOTIDE SEQUENCE</scope>
    <source>
        <strain evidence="4">BLCCT55</strain>
    </source>
</reference>
<evidence type="ECO:0000313" key="5">
    <source>
        <dbReference type="Proteomes" id="UP000629098"/>
    </source>
</evidence>
<dbReference type="SUPFAM" id="SSF53850">
    <property type="entry name" value="Periplasmic binding protein-like II"/>
    <property type="match status" value="1"/>
</dbReference>
<sequence>MLAKLNSRLFATAATVAALTIGISVAQPAEKASAQVGAGSSAAGNLYSGFGADYRPIGSGAGINEFRAGNVEFAGTDIPVATEAGEVLVPVAGLTIAAPINPGVGVSGLSQDQVCAIFRREITNYSEVGGPDLPITIVVRTDNSGTKFIVNQTCGATVDQPGDGVIGVPNTGGVISAVSSTPGAIGYTEDANLAGLPSATDARFIGPTYALVREGYESTAVGELLNRIFAEPGRVSELGYSPL</sequence>
<organism evidence="4 5">
    <name type="scientific">Iningainema tapete BLCC-T55</name>
    <dbReference type="NCBI Taxonomy" id="2748662"/>
    <lineage>
        <taxon>Bacteria</taxon>
        <taxon>Bacillati</taxon>
        <taxon>Cyanobacteriota</taxon>
        <taxon>Cyanophyceae</taxon>
        <taxon>Nostocales</taxon>
        <taxon>Scytonemataceae</taxon>
        <taxon>Iningainema tapete</taxon>
    </lineage>
</organism>